<evidence type="ECO:0000313" key="2">
    <source>
        <dbReference type="EMBL" id="GEP45882.1"/>
    </source>
</evidence>
<accession>A0A512MGL1</accession>
<dbReference type="AlphaFoldDB" id="A0A512MGL1"/>
<comment type="caution">
    <text evidence="2">The sequence shown here is derived from an EMBL/GenBank/DDBJ whole genome shotgun (WGS) entry which is preliminary data.</text>
</comment>
<organism evidence="2 3">
    <name type="scientific">Brevifollis gellanilyticus</name>
    <dbReference type="NCBI Taxonomy" id="748831"/>
    <lineage>
        <taxon>Bacteria</taxon>
        <taxon>Pseudomonadati</taxon>
        <taxon>Verrucomicrobiota</taxon>
        <taxon>Verrucomicrobiia</taxon>
        <taxon>Verrucomicrobiales</taxon>
        <taxon>Verrucomicrobiaceae</taxon>
    </lineage>
</organism>
<reference evidence="2 3" key="1">
    <citation type="submission" date="2019-07" db="EMBL/GenBank/DDBJ databases">
        <title>Whole genome shotgun sequence of Brevifollis gellanilyticus NBRC 108608.</title>
        <authorList>
            <person name="Hosoyama A."/>
            <person name="Uohara A."/>
            <person name="Ohji S."/>
            <person name="Ichikawa N."/>
        </authorList>
    </citation>
    <scope>NUCLEOTIDE SEQUENCE [LARGE SCALE GENOMIC DNA]</scope>
    <source>
        <strain evidence="2 3">NBRC 108608</strain>
    </source>
</reference>
<keyword evidence="3" id="KW-1185">Reference proteome</keyword>
<dbReference type="Proteomes" id="UP000321577">
    <property type="component" value="Unassembled WGS sequence"/>
</dbReference>
<sequence length="63" mass="6683">MEPAKMAQGHKGPGGAREGGPGTRRRGSDGTDAAKMLPLYNMGGTPSYQWQIHAYGQVRDGPK</sequence>
<proteinExistence type="predicted"/>
<feature type="compositionally biased region" description="Gly residues" evidence="1">
    <location>
        <begin position="11"/>
        <end position="22"/>
    </location>
</feature>
<dbReference type="EMBL" id="BKAG01000061">
    <property type="protein sequence ID" value="GEP45882.1"/>
    <property type="molecule type" value="Genomic_DNA"/>
</dbReference>
<evidence type="ECO:0000256" key="1">
    <source>
        <dbReference type="SAM" id="MobiDB-lite"/>
    </source>
</evidence>
<evidence type="ECO:0000313" key="3">
    <source>
        <dbReference type="Proteomes" id="UP000321577"/>
    </source>
</evidence>
<name>A0A512MGL1_9BACT</name>
<feature type="region of interest" description="Disordered" evidence="1">
    <location>
        <begin position="1"/>
        <end position="38"/>
    </location>
</feature>
<protein>
    <submittedName>
        <fullName evidence="2">Uncharacterized protein</fullName>
    </submittedName>
</protein>
<gene>
    <name evidence="2" type="ORF">BGE01nite_51730</name>
</gene>